<keyword evidence="5 10" id="KW-0315">Glutamine amidotransferase</keyword>
<feature type="domain" description="Glutamine amidotransferase" evidence="12">
    <location>
        <begin position="4"/>
        <end position="195"/>
    </location>
</feature>
<keyword evidence="7 10" id="KW-0456">Lyase</keyword>
<evidence type="ECO:0000256" key="11">
    <source>
        <dbReference type="PIRSR" id="PIRSR000495-1"/>
    </source>
</evidence>
<protein>
    <recommendedName>
        <fullName evidence="10">Imidazole glycerol phosphate synthase subunit HisH</fullName>
        <ecNumber evidence="10">4.3.2.10</ecNumber>
    </recommendedName>
    <alternativeName>
        <fullName evidence="10">IGP synthase glutaminase subunit</fullName>
        <ecNumber evidence="10">3.5.1.2</ecNumber>
    </alternativeName>
    <alternativeName>
        <fullName evidence="10">IGP synthase subunit HisH</fullName>
    </alternativeName>
    <alternativeName>
        <fullName evidence="10">ImGP synthase subunit HisH</fullName>
        <shortName evidence="10">IGPS subunit HisH</shortName>
    </alternativeName>
</protein>
<keyword evidence="6 10" id="KW-0368">Histidine biosynthesis</keyword>
<dbReference type="InterPro" id="IPR010139">
    <property type="entry name" value="Imidazole-glycPsynth_HisH"/>
</dbReference>
<feature type="active site" evidence="10 11">
    <location>
        <position position="182"/>
    </location>
</feature>
<name>E1X3U0_HALMS</name>
<dbReference type="RefSeq" id="WP_014243068.1">
    <property type="nucleotide sequence ID" value="NC_016620.1"/>
</dbReference>
<proteinExistence type="inferred from homology"/>
<dbReference type="Gene3D" id="3.40.50.880">
    <property type="match status" value="1"/>
</dbReference>
<dbReference type="EC" id="3.5.1.2" evidence="10"/>
<dbReference type="eggNOG" id="COG0118">
    <property type="taxonomic scope" value="Bacteria"/>
</dbReference>
<dbReference type="GO" id="GO:0000105">
    <property type="term" value="P:L-histidine biosynthetic process"/>
    <property type="evidence" value="ECO:0007669"/>
    <property type="project" value="UniProtKB-UniRule"/>
</dbReference>
<dbReference type="PANTHER" id="PTHR42701">
    <property type="entry name" value="IMIDAZOLE GLYCEROL PHOSPHATE SYNTHASE SUBUNIT HISH"/>
    <property type="match status" value="1"/>
</dbReference>
<dbReference type="NCBIfam" id="TIGR01855">
    <property type="entry name" value="IMP_synth_hisH"/>
    <property type="match status" value="1"/>
</dbReference>
<evidence type="ECO:0000256" key="2">
    <source>
        <dbReference type="ARBA" id="ARBA00011152"/>
    </source>
</evidence>
<reference evidence="13" key="2">
    <citation type="journal article" date="2012" name="ISME J.">
        <title>A small predatory core genome in the divergent marine Bacteriovorax marinus SJ and the terrestrial Bdellovibrio bacteriovorus.</title>
        <authorList>
            <person name="Crossman L.C."/>
            <person name="Chen H."/>
            <person name="Cerdeno-Tarraga A.M."/>
            <person name="Brooks K."/>
            <person name="Quail M.A."/>
            <person name="Pineiro S.A."/>
            <person name="Hobley L."/>
            <person name="Sockett R.E."/>
            <person name="Bentley S.D."/>
            <person name="Parkhill J."/>
            <person name="Williams H.N."/>
            <person name="Stine O.C."/>
        </authorList>
    </citation>
    <scope>NUCLEOTIDE SEQUENCE</scope>
    <source>
        <strain evidence="13">SJ</strain>
    </source>
</reference>
<keyword evidence="14" id="KW-1185">Reference proteome</keyword>
<evidence type="ECO:0000256" key="10">
    <source>
        <dbReference type="HAMAP-Rule" id="MF_00278"/>
    </source>
</evidence>
<dbReference type="PANTHER" id="PTHR42701:SF1">
    <property type="entry name" value="IMIDAZOLE GLYCEROL PHOSPHATE SYNTHASE SUBUNIT HISH"/>
    <property type="match status" value="1"/>
</dbReference>
<dbReference type="AlphaFoldDB" id="E1X3U0"/>
<evidence type="ECO:0000256" key="3">
    <source>
        <dbReference type="ARBA" id="ARBA00022605"/>
    </source>
</evidence>
<evidence type="ECO:0000256" key="8">
    <source>
        <dbReference type="ARBA" id="ARBA00047838"/>
    </source>
</evidence>
<evidence type="ECO:0000313" key="14">
    <source>
        <dbReference type="Proteomes" id="UP000008963"/>
    </source>
</evidence>
<comment type="subcellular location">
    <subcellularLocation>
        <location evidence="10">Cytoplasm</location>
    </subcellularLocation>
</comment>
<comment type="function">
    <text evidence="10">IGPS catalyzes the conversion of PRFAR and glutamine to IGP, AICAR and glutamate. The HisH subunit catalyzes the hydrolysis of glutamine to glutamate and ammonia as part of the synthesis of IGP and AICAR. The resulting ammonia molecule is channeled to the active site of HisF.</text>
</comment>
<dbReference type="SUPFAM" id="SSF52317">
    <property type="entry name" value="Class I glutamine amidotransferase-like"/>
    <property type="match status" value="1"/>
</dbReference>
<sequence>MLGVIEYGAGNIRSVLNALDFLGIESLVINNCEDFDKASHLILPGVGAFGHGMHELQRLGFVNKILDHVNNKKPLLGICLGMQLLFEKSYEQGEFEGLGILKGEVLPFSKVIDDLRVPHVGWNECKQSKDSHFNVNESYYFTHSYYCAPSNQEDILSSTEYGVEFTSSVLSDNVLGFQFHPEKSHHDGLMLLKKFLEM</sequence>
<dbReference type="InterPro" id="IPR029062">
    <property type="entry name" value="Class_I_gatase-like"/>
</dbReference>
<dbReference type="EC" id="4.3.2.10" evidence="10"/>
<dbReference type="GO" id="GO:0016829">
    <property type="term" value="F:lyase activity"/>
    <property type="evidence" value="ECO:0007669"/>
    <property type="project" value="UniProtKB-KW"/>
</dbReference>
<dbReference type="GO" id="GO:0000107">
    <property type="term" value="F:imidazoleglycerol-phosphate synthase activity"/>
    <property type="evidence" value="ECO:0007669"/>
    <property type="project" value="UniProtKB-UniRule"/>
</dbReference>
<evidence type="ECO:0000313" key="13">
    <source>
        <dbReference type="EMBL" id="CBW25280.1"/>
    </source>
</evidence>
<evidence type="ECO:0000256" key="1">
    <source>
        <dbReference type="ARBA" id="ARBA00005091"/>
    </source>
</evidence>
<dbReference type="PIRSF" id="PIRSF000495">
    <property type="entry name" value="Amidotransf_hisH"/>
    <property type="match status" value="1"/>
</dbReference>
<evidence type="ECO:0000256" key="4">
    <source>
        <dbReference type="ARBA" id="ARBA00022801"/>
    </source>
</evidence>
<dbReference type="GO" id="GO:0004359">
    <property type="term" value="F:glutaminase activity"/>
    <property type="evidence" value="ECO:0007669"/>
    <property type="project" value="UniProtKB-EC"/>
</dbReference>
<organism evidence="13 14">
    <name type="scientific">Halobacteriovorax marinus (strain ATCC BAA-682 / DSM 15412 / SJ)</name>
    <name type="common">Bacteriovorax marinus</name>
    <dbReference type="NCBI Taxonomy" id="862908"/>
    <lineage>
        <taxon>Bacteria</taxon>
        <taxon>Pseudomonadati</taxon>
        <taxon>Bdellovibrionota</taxon>
        <taxon>Bacteriovoracia</taxon>
        <taxon>Bacteriovoracales</taxon>
        <taxon>Halobacteriovoraceae</taxon>
        <taxon>Halobacteriovorax</taxon>
    </lineage>
</organism>
<dbReference type="Proteomes" id="UP000008963">
    <property type="component" value="Chromosome"/>
</dbReference>
<dbReference type="CDD" id="cd01748">
    <property type="entry name" value="GATase1_IGP_Synthase"/>
    <property type="match status" value="1"/>
</dbReference>
<evidence type="ECO:0000256" key="9">
    <source>
        <dbReference type="ARBA" id="ARBA00049534"/>
    </source>
</evidence>
<evidence type="ECO:0000259" key="12">
    <source>
        <dbReference type="Pfam" id="PF00117"/>
    </source>
</evidence>
<reference evidence="13" key="1">
    <citation type="submission" date="2010-07" db="EMBL/GenBank/DDBJ databases">
        <authorList>
            <person name="Aslett M."/>
        </authorList>
    </citation>
    <scope>NUCLEOTIDE SEQUENCE</scope>
    <source>
        <strain evidence="13">SJ</strain>
    </source>
</reference>
<dbReference type="GO" id="GO:0005737">
    <property type="term" value="C:cytoplasm"/>
    <property type="evidence" value="ECO:0007669"/>
    <property type="project" value="UniProtKB-SubCell"/>
</dbReference>
<evidence type="ECO:0000256" key="7">
    <source>
        <dbReference type="ARBA" id="ARBA00023239"/>
    </source>
</evidence>
<accession>E1X3U0</accession>
<evidence type="ECO:0000256" key="5">
    <source>
        <dbReference type="ARBA" id="ARBA00022962"/>
    </source>
</evidence>
<dbReference type="OrthoDB" id="9807749at2"/>
<dbReference type="PATRIC" id="fig|862908.3.peg.345"/>
<dbReference type="UniPathway" id="UPA00031">
    <property type="reaction ID" value="UER00010"/>
</dbReference>
<comment type="catalytic activity">
    <reaction evidence="8 10">
        <text>5-[(5-phospho-1-deoxy-D-ribulos-1-ylimino)methylamino]-1-(5-phospho-beta-D-ribosyl)imidazole-4-carboxamide + L-glutamine = D-erythro-1-(imidazol-4-yl)glycerol 3-phosphate + 5-amino-1-(5-phospho-beta-D-ribosyl)imidazole-4-carboxamide + L-glutamate + H(+)</text>
        <dbReference type="Rhea" id="RHEA:24793"/>
        <dbReference type="ChEBI" id="CHEBI:15378"/>
        <dbReference type="ChEBI" id="CHEBI:29985"/>
        <dbReference type="ChEBI" id="CHEBI:58278"/>
        <dbReference type="ChEBI" id="CHEBI:58359"/>
        <dbReference type="ChEBI" id="CHEBI:58475"/>
        <dbReference type="ChEBI" id="CHEBI:58525"/>
        <dbReference type="EC" id="4.3.2.10"/>
    </reaction>
</comment>
<dbReference type="Pfam" id="PF00117">
    <property type="entry name" value="GATase"/>
    <property type="match status" value="1"/>
</dbReference>
<keyword evidence="3 10" id="KW-0028">Amino-acid biosynthesis</keyword>
<comment type="pathway">
    <text evidence="1 10">Amino-acid biosynthesis; L-histidine biosynthesis; L-histidine from 5-phospho-alpha-D-ribose 1-diphosphate: step 5/9.</text>
</comment>
<keyword evidence="4 10" id="KW-0378">Hydrolase</keyword>
<feature type="active site" description="Nucleophile" evidence="10 11">
    <location>
        <position position="79"/>
    </location>
</feature>
<dbReference type="InterPro" id="IPR017926">
    <property type="entry name" value="GATASE"/>
</dbReference>
<dbReference type="HOGENOM" id="CLU_071837_2_2_7"/>
<dbReference type="HAMAP" id="MF_00278">
    <property type="entry name" value="HisH"/>
    <property type="match status" value="1"/>
</dbReference>
<feature type="active site" evidence="10 11">
    <location>
        <position position="180"/>
    </location>
</feature>
<dbReference type="KEGG" id="bmx:BMS_0360"/>
<evidence type="ECO:0000256" key="6">
    <source>
        <dbReference type="ARBA" id="ARBA00023102"/>
    </source>
</evidence>
<dbReference type="EMBL" id="FQ312005">
    <property type="protein sequence ID" value="CBW25280.1"/>
    <property type="molecule type" value="Genomic_DNA"/>
</dbReference>
<dbReference type="PROSITE" id="PS51273">
    <property type="entry name" value="GATASE_TYPE_1"/>
    <property type="match status" value="1"/>
</dbReference>
<keyword evidence="10" id="KW-0963">Cytoplasm</keyword>
<comment type="catalytic activity">
    <reaction evidence="9 10">
        <text>L-glutamine + H2O = L-glutamate + NH4(+)</text>
        <dbReference type="Rhea" id="RHEA:15889"/>
        <dbReference type="ChEBI" id="CHEBI:15377"/>
        <dbReference type="ChEBI" id="CHEBI:28938"/>
        <dbReference type="ChEBI" id="CHEBI:29985"/>
        <dbReference type="ChEBI" id="CHEBI:58359"/>
        <dbReference type="EC" id="3.5.1.2"/>
    </reaction>
</comment>
<dbReference type="STRING" id="862908.BMS_0360"/>
<gene>
    <name evidence="10 13" type="primary">hisH</name>
    <name evidence="13" type="ordered locus">BMS_0360</name>
</gene>
<comment type="subunit">
    <text evidence="2 10">Heterodimer of HisH and HisF.</text>
</comment>